<sequence length="237" mass="26039">GAPTAVAIAIQKGVGQFAAQLSTSLGCGDPGDEMEDDDDPPSDEEEQVMFLSSQRGIFCPATRNPRLLKKATAAGTSWMLQRLNSAREEDHSENPVLFEDGAGDIVVKMTAHPVKFREVLGAHFRKIVELTEKFSTIDSYLQHDGEVAHKSLSSLTDVHAEAVKSLETQFNESLTSCFFDGHSVVHEVAHYRILLQRFGGLERQLRKMLYMPRPSAAPREKAEPEAATKEQATEAAS</sequence>
<protein>
    <submittedName>
        <fullName evidence="2">Uncharacterized protein</fullName>
    </submittedName>
</protein>
<feature type="compositionally biased region" description="Basic and acidic residues" evidence="1">
    <location>
        <begin position="218"/>
        <end position="237"/>
    </location>
</feature>
<comment type="caution">
    <text evidence="2">The sequence shown here is derived from an EMBL/GenBank/DDBJ whole genome shotgun (WGS) entry which is preliminary data.</text>
</comment>
<evidence type="ECO:0000313" key="3">
    <source>
        <dbReference type="Proteomes" id="UP000626109"/>
    </source>
</evidence>
<proteinExistence type="predicted"/>
<feature type="non-terminal residue" evidence="2">
    <location>
        <position position="1"/>
    </location>
</feature>
<gene>
    <name evidence="2" type="ORF">PGLA2088_LOCUS45454</name>
</gene>
<accession>A0A813LIP5</accession>
<feature type="region of interest" description="Disordered" evidence="1">
    <location>
        <begin position="213"/>
        <end position="237"/>
    </location>
</feature>
<evidence type="ECO:0000256" key="1">
    <source>
        <dbReference type="SAM" id="MobiDB-lite"/>
    </source>
</evidence>
<feature type="non-terminal residue" evidence="2">
    <location>
        <position position="237"/>
    </location>
</feature>
<dbReference type="AlphaFoldDB" id="A0A813LIP5"/>
<dbReference type="EMBL" id="CAJNNW010035716">
    <property type="protein sequence ID" value="CAE8729578.1"/>
    <property type="molecule type" value="Genomic_DNA"/>
</dbReference>
<organism evidence="2 3">
    <name type="scientific">Polarella glacialis</name>
    <name type="common">Dinoflagellate</name>
    <dbReference type="NCBI Taxonomy" id="89957"/>
    <lineage>
        <taxon>Eukaryota</taxon>
        <taxon>Sar</taxon>
        <taxon>Alveolata</taxon>
        <taxon>Dinophyceae</taxon>
        <taxon>Suessiales</taxon>
        <taxon>Suessiaceae</taxon>
        <taxon>Polarella</taxon>
    </lineage>
</organism>
<dbReference type="Proteomes" id="UP000626109">
    <property type="component" value="Unassembled WGS sequence"/>
</dbReference>
<name>A0A813LIP5_POLGL</name>
<evidence type="ECO:0000313" key="2">
    <source>
        <dbReference type="EMBL" id="CAE8729578.1"/>
    </source>
</evidence>
<reference evidence="2" key="1">
    <citation type="submission" date="2021-02" db="EMBL/GenBank/DDBJ databases">
        <authorList>
            <person name="Dougan E. K."/>
            <person name="Rhodes N."/>
            <person name="Thang M."/>
            <person name="Chan C."/>
        </authorList>
    </citation>
    <scope>NUCLEOTIDE SEQUENCE</scope>
</reference>
<feature type="region of interest" description="Disordered" evidence="1">
    <location>
        <begin position="25"/>
        <end position="44"/>
    </location>
</feature>
<feature type="compositionally biased region" description="Acidic residues" evidence="1">
    <location>
        <begin position="30"/>
        <end position="44"/>
    </location>
</feature>